<gene>
    <name evidence="2" type="ORF">ODALV1_LOCUS18810</name>
</gene>
<keyword evidence="3" id="KW-1185">Reference proteome</keyword>
<dbReference type="Pfam" id="PF12937">
    <property type="entry name" value="F-box-like"/>
    <property type="match status" value="1"/>
</dbReference>
<proteinExistence type="predicted"/>
<dbReference type="InterPro" id="IPR036047">
    <property type="entry name" value="F-box-like_dom_sf"/>
</dbReference>
<evidence type="ECO:0000259" key="1">
    <source>
        <dbReference type="PROSITE" id="PS50181"/>
    </source>
</evidence>
<dbReference type="SUPFAM" id="SSF81383">
    <property type="entry name" value="F-box domain"/>
    <property type="match status" value="1"/>
</dbReference>
<accession>A0ABP1R5J9</accession>
<dbReference type="EMBL" id="CAXLJM020000062">
    <property type="protein sequence ID" value="CAL8120012.1"/>
    <property type="molecule type" value="Genomic_DNA"/>
</dbReference>
<dbReference type="InterPro" id="IPR001810">
    <property type="entry name" value="F-box_dom"/>
</dbReference>
<name>A0ABP1R5J9_9HEXA</name>
<comment type="caution">
    <text evidence="2">The sequence shown here is derived from an EMBL/GenBank/DDBJ whole genome shotgun (WGS) entry which is preliminary data.</text>
</comment>
<dbReference type="Proteomes" id="UP001642540">
    <property type="component" value="Unassembled WGS sequence"/>
</dbReference>
<dbReference type="SMART" id="SM00256">
    <property type="entry name" value="FBOX"/>
    <property type="match status" value="1"/>
</dbReference>
<sequence>MEDLINKLPNEMMCEVFNLLDNEEKVRVMTVSKRWKMLIEEFVLFYDIVLTDETYETVRERFGHRRVGSMIIYNYSRTENPFTKLAVLRELKVSGAVPENALTAILADAVKLKDKGQLLFYDVILTDENYESVRERFGHRRVISMSINNYSRTDNPFTNLDSLRELKISESVSDKALSALFTNAISLEKVFVVAHNGLRTPTESLLLSGNHQRAFPACVKRLAVSYKENDDDWMIERRLGPWNTALDYGMQNVEEVHFRSDSLRELGLDFFWLLGSKPKLHIVNIIQKISVPRSEHLINPTPGDLQPQSLTKEMQSSLSQVRLTRLRCNILKDHTRAWEIILSAQTQLEELVIHNGNEKGFQISMILPVLERCSDTLSTIDLHIDPSVNSTIDMQIFSNLEFLRSLKLQVYKTYTWNASEERFVENRFNVPIVENISTIITKHLVRLELRGFEFSEEDSCVDSEEVLPLEDEVDKLPHDWTIESVVVTVLCNIFMNSDVDKNYNYKYNSTADLLINMVKNVLLFLYYHFRSKKNTRGGPSDKPQPNRCIVLTTKLEMDHLLRDPEENCSIAMIFLLVSDSATNITSSELLLLEE</sequence>
<feature type="domain" description="F-box" evidence="1">
    <location>
        <begin position="2"/>
        <end position="48"/>
    </location>
</feature>
<reference evidence="2 3" key="1">
    <citation type="submission" date="2024-08" db="EMBL/GenBank/DDBJ databases">
        <authorList>
            <person name="Cucini C."/>
            <person name="Frati F."/>
        </authorList>
    </citation>
    <scope>NUCLEOTIDE SEQUENCE [LARGE SCALE GENOMIC DNA]</scope>
</reference>
<dbReference type="SUPFAM" id="SSF52047">
    <property type="entry name" value="RNI-like"/>
    <property type="match status" value="1"/>
</dbReference>
<evidence type="ECO:0000313" key="2">
    <source>
        <dbReference type="EMBL" id="CAL8120012.1"/>
    </source>
</evidence>
<organism evidence="2 3">
    <name type="scientific">Orchesella dallaii</name>
    <dbReference type="NCBI Taxonomy" id="48710"/>
    <lineage>
        <taxon>Eukaryota</taxon>
        <taxon>Metazoa</taxon>
        <taxon>Ecdysozoa</taxon>
        <taxon>Arthropoda</taxon>
        <taxon>Hexapoda</taxon>
        <taxon>Collembola</taxon>
        <taxon>Entomobryomorpha</taxon>
        <taxon>Entomobryoidea</taxon>
        <taxon>Orchesellidae</taxon>
        <taxon>Orchesellinae</taxon>
        <taxon>Orchesella</taxon>
    </lineage>
</organism>
<dbReference type="CDD" id="cd09917">
    <property type="entry name" value="F-box_SF"/>
    <property type="match status" value="1"/>
</dbReference>
<dbReference type="Gene3D" id="3.80.10.10">
    <property type="entry name" value="Ribonuclease Inhibitor"/>
    <property type="match status" value="1"/>
</dbReference>
<protein>
    <recommendedName>
        <fullName evidence="1">F-box domain-containing protein</fullName>
    </recommendedName>
</protein>
<evidence type="ECO:0000313" key="3">
    <source>
        <dbReference type="Proteomes" id="UP001642540"/>
    </source>
</evidence>
<dbReference type="PROSITE" id="PS50181">
    <property type="entry name" value="FBOX"/>
    <property type="match status" value="1"/>
</dbReference>
<dbReference type="InterPro" id="IPR032675">
    <property type="entry name" value="LRR_dom_sf"/>
</dbReference>